<dbReference type="InterPro" id="IPR021851">
    <property type="entry name" value="DUF3455"/>
</dbReference>
<feature type="signal peptide" evidence="1">
    <location>
        <begin position="1"/>
        <end position="17"/>
    </location>
</feature>
<protein>
    <submittedName>
        <fullName evidence="2">Uncharacterized protein</fullName>
    </submittedName>
</protein>
<dbReference type="Proteomes" id="UP000825935">
    <property type="component" value="Chromosome 7"/>
</dbReference>
<dbReference type="AlphaFoldDB" id="A0A8T2UJW7"/>
<keyword evidence="1" id="KW-0732">Signal</keyword>
<comment type="caution">
    <text evidence="2">The sequence shown here is derived from an EMBL/GenBank/DDBJ whole genome shotgun (WGS) entry which is preliminary data.</text>
</comment>
<evidence type="ECO:0000256" key="1">
    <source>
        <dbReference type="SAM" id="SignalP"/>
    </source>
</evidence>
<sequence length="203" mass="21952">MLLISWALVIDLKVAKARTGAAVLQKKVRYLAEGVDSVGGVSVPAQLVAPKGHSLHAVVRAEGHQHYVFNGTAWVLQNAVAELYADYPEESLRVGRHFFLSEPDAQGGQPTWELTSSATPLTSAVTGKSLASLTVDSNSIAWVLLKATSHSGNITEGTLGRVSYIQRLQTQHGLPPSTKGRRTGHAHHTKYLCIYAFYIQDPV</sequence>
<dbReference type="PANTHER" id="PTHR35567:SF1">
    <property type="entry name" value="CONSERVED FUNGAL PROTEIN (AFU_ORTHOLOGUE AFUA_1G14230)"/>
    <property type="match status" value="1"/>
</dbReference>
<dbReference type="EMBL" id="CM035412">
    <property type="protein sequence ID" value="KAH7433644.1"/>
    <property type="molecule type" value="Genomic_DNA"/>
</dbReference>
<evidence type="ECO:0000313" key="3">
    <source>
        <dbReference type="Proteomes" id="UP000825935"/>
    </source>
</evidence>
<name>A0A8T2UJW7_CERRI</name>
<dbReference type="PANTHER" id="PTHR35567">
    <property type="entry name" value="MALATE DEHYDROGENASE (AFU_ORTHOLOGUE AFUA_2G13800)"/>
    <property type="match status" value="1"/>
</dbReference>
<proteinExistence type="predicted"/>
<evidence type="ECO:0000313" key="2">
    <source>
        <dbReference type="EMBL" id="KAH7433644.1"/>
    </source>
</evidence>
<dbReference type="OrthoDB" id="1911375at2759"/>
<dbReference type="Pfam" id="PF11937">
    <property type="entry name" value="DUF3455"/>
    <property type="match status" value="1"/>
</dbReference>
<accession>A0A8T2UJW7</accession>
<dbReference type="OMA" id="ISCAHGA"/>
<organism evidence="2 3">
    <name type="scientific">Ceratopteris richardii</name>
    <name type="common">Triangle waterfern</name>
    <dbReference type="NCBI Taxonomy" id="49495"/>
    <lineage>
        <taxon>Eukaryota</taxon>
        <taxon>Viridiplantae</taxon>
        <taxon>Streptophyta</taxon>
        <taxon>Embryophyta</taxon>
        <taxon>Tracheophyta</taxon>
        <taxon>Polypodiopsida</taxon>
        <taxon>Polypodiidae</taxon>
        <taxon>Polypodiales</taxon>
        <taxon>Pteridineae</taxon>
        <taxon>Pteridaceae</taxon>
        <taxon>Parkerioideae</taxon>
        <taxon>Ceratopteris</taxon>
    </lineage>
</organism>
<gene>
    <name evidence="2" type="ORF">KP509_07G079000</name>
</gene>
<keyword evidence="3" id="KW-1185">Reference proteome</keyword>
<feature type="chain" id="PRO_5035915161" evidence="1">
    <location>
        <begin position="18"/>
        <end position="203"/>
    </location>
</feature>
<reference evidence="2" key="1">
    <citation type="submission" date="2021-08" db="EMBL/GenBank/DDBJ databases">
        <title>WGS assembly of Ceratopteris richardii.</title>
        <authorList>
            <person name="Marchant D.B."/>
            <person name="Chen G."/>
            <person name="Jenkins J."/>
            <person name="Shu S."/>
            <person name="Leebens-Mack J."/>
            <person name="Grimwood J."/>
            <person name="Schmutz J."/>
            <person name="Soltis P."/>
            <person name="Soltis D."/>
            <person name="Chen Z.-H."/>
        </authorList>
    </citation>
    <scope>NUCLEOTIDE SEQUENCE</scope>
    <source>
        <strain evidence="2">Whitten #5841</strain>
        <tissue evidence="2">Leaf</tissue>
    </source>
</reference>